<dbReference type="EMBL" id="JACOFU010000002">
    <property type="protein sequence ID" value="MBC3830965.1"/>
    <property type="molecule type" value="Genomic_DNA"/>
</dbReference>
<evidence type="ECO:0008006" key="3">
    <source>
        <dbReference type="Google" id="ProtNLM"/>
    </source>
</evidence>
<proteinExistence type="predicted"/>
<reference evidence="1 2" key="1">
    <citation type="submission" date="2020-08" db="EMBL/GenBank/DDBJ databases">
        <title>Novel species isolated from subtropical streams in China.</title>
        <authorList>
            <person name="Lu H."/>
        </authorList>
    </citation>
    <scope>NUCLEOTIDE SEQUENCE [LARGE SCALE GENOMIC DNA]</scope>
    <source>
        <strain evidence="1 2">KCTC 52442</strain>
    </source>
</reference>
<gene>
    <name evidence="1" type="ORF">H8K33_05560</name>
</gene>
<accession>A0ABR6XN79</accession>
<protein>
    <recommendedName>
        <fullName evidence="3">Helix-turn-helix domain-containing protein</fullName>
    </recommendedName>
</protein>
<keyword evidence="2" id="KW-1185">Reference proteome</keyword>
<dbReference type="RefSeq" id="WP_186890002.1">
    <property type="nucleotide sequence ID" value="NZ_JBHRSY010000014.1"/>
</dbReference>
<dbReference type="Proteomes" id="UP000643610">
    <property type="component" value="Unassembled WGS sequence"/>
</dbReference>
<name>A0ABR6XN79_9BURK</name>
<evidence type="ECO:0000313" key="1">
    <source>
        <dbReference type="EMBL" id="MBC3830965.1"/>
    </source>
</evidence>
<sequence>MAQERCGLLTLNGIKSAGLRNQFSDFYESMFKGRKFSKEISFLREEFIRFGNTKWGQSTIGFKDAKGLLADEKRFISKAEYARLYRLTHPKIEKMIEDGILVQRELKIGARTMRIIDTQKTQSPSESKGLLSGRQAASQLGLPLSVLQHLRETKVFHTRFRRGYESSWHIDDVELFLERGISLASIGELDTNLTTLEAAMRFKFKDAKTKADIVTAIFDGRLTPVGRLGSKLGSLLVDKVQLEDFALKKRSALNGNTYTLEQVSQLTGIYMMAVESAVDAGLLIGNTYDGNIRVPVISVELFNQSYIPLSKIAEKLGSLAQHLWRTCRTNHIEIISLQYKNGLGKQPILSKRDEQNLIEIYNQKVNEQAPKAKECPSYETIFQNYLFALDESNEYLPCLAGAPNKAAIAETCGFHRDVFYKNEAVKNLLESFIARHQDQTSTRPLTDIEGLNKFLDSLKKEQVQLLLTSSGRINKQGIAKAAGISRKVFDRHPDAMRLVNEFIESTTQVKP</sequence>
<comment type="caution">
    <text evidence="1">The sequence shown here is derived from an EMBL/GenBank/DDBJ whole genome shotgun (WGS) entry which is preliminary data.</text>
</comment>
<evidence type="ECO:0000313" key="2">
    <source>
        <dbReference type="Proteomes" id="UP000643610"/>
    </source>
</evidence>
<organism evidence="1 2">
    <name type="scientific">Undibacterium amnicola</name>
    <dbReference type="NCBI Taxonomy" id="1834038"/>
    <lineage>
        <taxon>Bacteria</taxon>
        <taxon>Pseudomonadati</taxon>
        <taxon>Pseudomonadota</taxon>
        <taxon>Betaproteobacteria</taxon>
        <taxon>Burkholderiales</taxon>
        <taxon>Oxalobacteraceae</taxon>
        <taxon>Undibacterium</taxon>
    </lineage>
</organism>